<feature type="domain" description="G-protein coupled receptors family 1 profile" evidence="11">
    <location>
        <begin position="129"/>
        <end position="383"/>
    </location>
</feature>
<evidence type="ECO:0000256" key="6">
    <source>
        <dbReference type="ARBA" id="ARBA00023040"/>
    </source>
</evidence>
<protein>
    <recommendedName>
        <fullName evidence="11">G-protein coupled receptors family 1 profile domain-containing protein</fullName>
    </recommendedName>
</protein>
<dbReference type="SUPFAM" id="SSF81321">
    <property type="entry name" value="Family A G protein-coupled receptor-like"/>
    <property type="match status" value="1"/>
</dbReference>
<evidence type="ECO:0000256" key="2">
    <source>
        <dbReference type="ARBA" id="ARBA00010663"/>
    </source>
</evidence>
<comment type="caution">
    <text evidence="12">The sequence shown here is derived from an EMBL/GenBank/DDBJ whole genome shotgun (WGS) entry which is preliminary data.</text>
</comment>
<keyword evidence="9" id="KW-0807">Transducer</keyword>
<keyword evidence="3" id="KW-1003">Cell membrane</keyword>
<keyword evidence="8" id="KW-0675">Receptor</keyword>
<dbReference type="Pfam" id="PF00001">
    <property type="entry name" value="7tm_1"/>
    <property type="match status" value="1"/>
</dbReference>
<dbReference type="InterPro" id="IPR017452">
    <property type="entry name" value="GPCR_Rhodpsn_7TM"/>
</dbReference>
<evidence type="ECO:0000259" key="11">
    <source>
        <dbReference type="PROSITE" id="PS50262"/>
    </source>
</evidence>
<dbReference type="PROSITE" id="PS50262">
    <property type="entry name" value="G_PROTEIN_RECEP_F1_2"/>
    <property type="match status" value="1"/>
</dbReference>
<evidence type="ECO:0000256" key="4">
    <source>
        <dbReference type="ARBA" id="ARBA00022692"/>
    </source>
</evidence>
<feature type="transmembrane region" description="Helical" evidence="10">
    <location>
        <begin position="363"/>
        <end position="385"/>
    </location>
</feature>
<feature type="transmembrane region" description="Helical" evidence="10">
    <location>
        <begin position="149"/>
        <end position="168"/>
    </location>
</feature>
<feature type="transmembrane region" description="Helical" evidence="10">
    <location>
        <begin position="113"/>
        <end position="137"/>
    </location>
</feature>
<evidence type="ECO:0000256" key="7">
    <source>
        <dbReference type="ARBA" id="ARBA00023136"/>
    </source>
</evidence>
<evidence type="ECO:0000256" key="3">
    <source>
        <dbReference type="ARBA" id="ARBA00022475"/>
    </source>
</evidence>
<evidence type="ECO:0000256" key="10">
    <source>
        <dbReference type="SAM" id="Phobius"/>
    </source>
</evidence>
<keyword evidence="6" id="KW-0297">G-protein coupled receptor</keyword>
<dbReference type="InterPro" id="IPR000276">
    <property type="entry name" value="GPCR_Rhodpsn"/>
</dbReference>
<keyword evidence="4 10" id="KW-0812">Transmembrane</keyword>
<accession>A0A9J6DJP3</accession>
<evidence type="ECO:0000256" key="8">
    <source>
        <dbReference type="ARBA" id="ARBA00023170"/>
    </source>
</evidence>
<dbReference type="GO" id="GO:0004930">
    <property type="term" value="F:G protein-coupled receptor activity"/>
    <property type="evidence" value="ECO:0007669"/>
    <property type="project" value="UniProtKB-KW"/>
</dbReference>
<dbReference type="Gene3D" id="1.20.1070.10">
    <property type="entry name" value="Rhodopsin 7-helix transmembrane proteins"/>
    <property type="match status" value="1"/>
</dbReference>
<comment type="similarity">
    <text evidence="2">Belongs to the G-protein coupled receptor 1 family.</text>
</comment>
<dbReference type="EMBL" id="JABSTU010000009">
    <property type="protein sequence ID" value="KAH8022096.1"/>
    <property type="molecule type" value="Genomic_DNA"/>
</dbReference>
<evidence type="ECO:0000256" key="5">
    <source>
        <dbReference type="ARBA" id="ARBA00022989"/>
    </source>
</evidence>
<feature type="transmembrane region" description="Helical" evidence="10">
    <location>
        <begin position="229"/>
        <end position="252"/>
    </location>
</feature>
<dbReference type="PANTHER" id="PTHR24228:SF71">
    <property type="entry name" value="PROTEIN TRAPPED IN ENDODERM-1"/>
    <property type="match status" value="1"/>
</dbReference>
<feature type="transmembrane region" description="Helical" evidence="10">
    <location>
        <begin position="277"/>
        <end position="299"/>
    </location>
</feature>
<sequence>MQIRHYGQLLTSRWLNMRESWMQGLKLLDQNSRDGNLYLRGVASVQKPFCLFLETSCYQMWTRLLEGVTKAHVYNASFYELSMAGMENAYSNATAPGTCKADVDASYPRDLSYVAGACCVLFVILGVPGNLLTLVSLGRSRRLRGPTTAFVLSLCLADLLFCAINLPLTATRYFRRCWMFGDDMCVVFGFFFYGNVATSIFSMTGISVSRAVLVDSRLRHDRLFSGSRTLMAVVSCWLVGFGLLVPVLLGWWGRFGLHRPTFSCTILSKDGRSPKRFLFALAFLIPCMGIIASYGRIYYKIQHSSRRLASYSGMTRMRSPSSRHREEEMRVTRLMTIIFALFLLCFLPLLVANLLEAQITTPWVHVTASILSWMSCCINPVVYAVMNRQYRSSYLALLCPRRARERDLRNTMCRSLKSTAVGAVSMPAVNLVVPQLLLLLLVLLCKLLFLICRFVQLCPEMEHDLCAISRSLGTSYGLNVATAVKHFTPANVLEFLKQLSSPKGRHTAMHGAALPVDGRVSEQHQLN</sequence>
<feature type="transmembrane region" description="Helical" evidence="10">
    <location>
        <begin position="331"/>
        <end position="351"/>
    </location>
</feature>
<dbReference type="Proteomes" id="UP000821866">
    <property type="component" value="Chromosome 7"/>
</dbReference>
<dbReference type="PANTHER" id="PTHR24228">
    <property type="entry name" value="B2 BRADYKININ RECEPTOR/ANGIOTENSIN II RECEPTOR"/>
    <property type="match status" value="1"/>
</dbReference>
<comment type="subcellular location">
    <subcellularLocation>
        <location evidence="1">Cell membrane</location>
        <topology evidence="1">Multi-pass membrane protein</topology>
    </subcellularLocation>
</comment>
<keyword evidence="5 10" id="KW-1133">Transmembrane helix</keyword>
<proteinExistence type="inferred from homology"/>
<keyword evidence="13" id="KW-1185">Reference proteome</keyword>
<dbReference type="AlphaFoldDB" id="A0A9J6DJP3"/>
<evidence type="ECO:0000256" key="1">
    <source>
        <dbReference type="ARBA" id="ARBA00004651"/>
    </source>
</evidence>
<dbReference type="PRINTS" id="PR00237">
    <property type="entry name" value="GPCRRHODOPSN"/>
</dbReference>
<dbReference type="VEuPathDB" id="VectorBase:LOC119173827"/>
<reference evidence="12" key="1">
    <citation type="journal article" date="2020" name="Cell">
        <title>Large-Scale Comparative Analyses of Tick Genomes Elucidate Their Genetic Diversity and Vector Capacities.</title>
        <authorList>
            <consortium name="Tick Genome and Microbiome Consortium (TIGMIC)"/>
            <person name="Jia N."/>
            <person name="Wang J."/>
            <person name="Shi W."/>
            <person name="Du L."/>
            <person name="Sun Y."/>
            <person name="Zhan W."/>
            <person name="Jiang J.F."/>
            <person name="Wang Q."/>
            <person name="Zhang B."/>
            <person name="Ji P."/>
            <person name="Bell-Sakyi L."/>
            <person name="Cui X.M."/>
            <person name="Yuan T.T."/>
            <person name="Jiang B.G."/>
            <person name="Yang W.F."/>
            <person name="Lam T.T."/>
            <person name="Chang Q.C."/>
            <person name="Ding S.J."/>
            <person name="Wang X.J."/>
            <person name="Zhu J.G."/>
            <person name="Ruan X.D."/>
            <person name="Zhao L."/>
            <person name="Wei J.T."/>
            <person name="Ye R.Z."/>
            <person name="Que T.C."/>
            <person name="Du C.H."/>
            <person name="Zhou Y.H."/>
            <person name="Cheng J.X."/>
            <person name="Dai P.F."/>
            <person name="Guo W.B."/>
            <person name="Han X.H."/>
            <person name="Huang E.J."/>
            <person name="Li L.F."/>
            <person name="Wei W."/>
            <person name="Gao Y.C."/>
            <person name="Liu J.Z."/>
            <person name="Shao H.Z."/>
            <person name="Wang X."/>
            <person name="Wang C.C."/>
            <person name="Yang T.C."/>
            <person name="Huo Q.B."/>
            <person name="Li W."/>
            <person name="Chen H.Y."/>
            <person name="Chen S.E."/>
            <person name="Zhou L.G."/>
            <person name="Ni X.B."/>
            <person name="Tian J.H."/>
            <person name="Sheng Y."/>
            <person name="Liu T."/>
            <person name="Pan Y.S."/>
            <person name="Xia L.Y."/>
            <person name="Li J."/>
            <person name="Zhao F."/>
            <person name="Cao W.C."/>
        </authorList>
    </citation>
    <scope>NUCLEOTIDE SEQUENCE</scope>
    <source>
        <strain evidence="12">Rmic-2018</strain>
    </source>
</reference>
<gene>
    <name evidence="12" type="ORF">HPB51_021819</name>
</gene>
<reference evidence="12" key="2">
    <citation type="submission" date="2021-09" db="EMBL/GenBank/DDBJ databases">
        <authorList>
            <person name="Jia N."/>
            <person name="Wang J."/>
            <person name="Shi W."/>
            <person name="Du L."/>
            <person name="Sun Y."/>
            <person name="Zhan W."/>
            <person name="Jiang J."/>
            <person name="Wang Q."/>
            <person name="Zhang B."/>
            <person name="Ji P."/>
            <person name="Sakyi L.B."/>
            <person name="Cui X."/>
            <person name="Yuan T."/>
            <person name="Jiang B."/>
            <person name="Yang W."/>
            <person name="Lam T.T.-Y."/>
            <person name="Chang Q."/>
            <person name="Ding S."/>
            <person name="Wang X."/>
            <person name="Zhu J."/>
            <person name="Ruan X."/>
            <person name="Zhao L."/>
            <person name="Wei J."/>
            <person name="Que T."/>
            <person name="Du C."/>
            <person name="Cheng J."/>
            <person name="Dai P."/>
            <person name="Han X."/>
            <person name="Huang E."/>
            <person name="Gao Y."/>
            <person name="Liu J."/>
            <person name="Shao H."/>
            <person name="Ye R."/>
            <person name="Li L."/>
            <person name="Wei W."/>
            <person name="Wang X."/>
            <person name="Wang C."/>
            <person name="Huo Q."/>
            <person name="Li W."/>
            <person name="Guo W."/>
            <person name="Chen H."/>
            <person name="Chen S."/>
            <person name="Zhou L."/>
            <person name="Zhou L."/>
            <person name="Ni X."/>
            <person name="Tian J."/>
            <person name="Zhou Y."/>
            <person name="Sheng Y."/>
            <person name="Liu T."/>
            <person name="Pan Y."/>
            <person name="Xia L."/>
            <person name="Li J."/>
            <person name="Zhao F."/>
            <person name="Cao W."/>
        </authorList>
    </citation>
    <scope>NUCLEOTIDE SEQUENCE</scope>
    <source>
        <strain evidence="12">Rmic-2018</strain>
        <tissue evidence="12">Larvae</tissue>
    </source>
</reference>
<evidence type="ECO:0000313" key="12">
    <source>
        <dbReference type="EMBL" id="KAH8022096.1"/>
    </source>
</evidence>
<evidence type="ECO:0000256" key="9">
    <source>
        <dbReference type="ARBA" id="ARBA00023224"/>
    </source>
</evidence>
<keyword evidence="7 10" id="KW-0472">Membrane</keyword>
<name>A0A9J6DJP3_RHIMP</name>
<evidence type="ECO:0000313" key="13">
    <source>
        <dbReference type="Proteomes" id="UP000821866"/>
    </source>
</evidence>
<dbReference type="GO" id="GO:0005886">
    <property type="term" value="C:plasma membrane"/>
    <property type="evidence" value="ECO:0007669"/>
    <property type="project" value="UniProtKB-SubCell"/>
</dbReference>
<feature type="transmembrane region" description="Helical" evidence="10">
    <location>
        <begin position="188"/>
        <end position="208"/>
    </location>
</feature>
<organism evidence="12 13">
    <name type="scientific">Rhipicephalus microplus</name>
    <name type="common">Cattle tick</name>
    <name type="synonym">Boophilus microplus</name>
    <dbReference type="NCBI Taxonomy" id="6941"/>
    <lineage>
        <taxon>Eukaryota</taxon>
        <taxon>Metazoa</taxon>
        <taxon>Ecdysozoa</taxon>
        <taxon>Arthropoda</taxon>
        <taxon>Chelicerata</taxon>
        <taxon>Arachnida</taxon>
        <taxon>Acari</taxon>
        <taxon>Parasitiformes</taxon>
        <taxon>Ixodida</taxon>
        <taxon>Ixodoidea</taxon>
        <taxon>Ixodidae</taxon>
        <taxon>Rhipicephalinae</taxon>
        <taxon>Rhipicephalus</taxon>
        <taxon>Boophilus</taxon>
    </lineage>
</organism>